<dbReference type="InterPro" id="IPR009003">
    <property type="entry name" value="Peptidase_S1_PA"/>
</dbReference>
<sequence>MPVGLIIIFPTRKPNMALIPPFYFNCVVALGKREEKGEINWIGTGTLVGRFFKKTSLNIKHYHVFIVTNRHVMENNSSLVVRFNSINSHPAKDYDIPVIDGSGAPRWKSHPNTEIDLAAICLDADFLHDEGMSYDYFHSDLHLMPLSQMAKQGMSEGDFI</sequence>
<organism evidence="1">
    <name type="scientific">marine metagenome</name>
    <dbReference type="NCBI Taxonomy" id="408172"/>
    <lineage>
        <taxon>unclassified sequences</taxon>
        <taxon>metagenomes</taxon>
        <taxon>ecological metagenomes</taxon>
    </lineage>
</organism>
<evidence type="ECO:0000313" key="1">
    <source>
        <dbReference type="EMBL" id="SVE50291.1"/>
    </source>
</evidence>
<gene>
    <name evidence="1" type="ORF">METZ01_LOCUS503145</name>
</gene>
<protein>
    <recommendedName>
        <fullName evidence="2">Serine protease</fullName>
    </recommendedName>
</protein>
<feature type="non-terminal residue" evidence="1">
    <location>
        <position position="160"/>
    </location>
</feature>
<dbReference type="EMBL" id="UINC01221808">
    <property type="protein sequence ID" value="SVE50291.1"/>
    <property type="molecule type" value="Genomic_DNA"/>
</dbReference>
<dbReference type="AlphaFoldDB" id="A0A383E0P9"/>
<name>A0A383E0P9_9ZZZZ</name>
<dbReference type="SUPFAM" id="SSF50494">
    <property type="entry name" value="Trypsin-like serine proteases"/>
    <property type="match status" value="1"/>
</dbReference>
<proteinExistence type="predicted"/>
<evidence type="ECO:0008006" key="2">
    <source>
        <dbReference type="Google" id="ProtNLM"/>
    </source>
</evidence>
<accession>A0A383E0P9</accession>
<reference evidence="1" key="1">
    <citation type="submission" date="2018-05" db="EMBL/GenBank/DDBJ databases">
        <authorList>
            <person name="Lanie J.A."/>
            <person name="Ng W.-L."/>
            <person name="Kazmierczak K.M."/>
            <person name="Andrzejewski T.M."/>
            <person name="Davidsen T.M."/>
            <person name="Wayne K.J."/>
            <person name="Tettelin H."/>
            <person name="Glass J.I."/>
            <person name="Rusch D."/>
            <person name="Podicherti R."/>
            <person name="Tsui H.-C.T."/>
            <person name="Winkler M.E."/>
        </authorList>
    </citation>
    <scope>NUCLEOTIDE SEQUENCE</scope>
</reference>